<keyword evidence="2" id="KW-0325">Glycoprotein</keyword>
<proteinExistence type="predicted"/>
<accession>A0AAD7YDR1</accession>
<comment type="subcellular location">
    <subcellularLocation>
        <location evidence="1">Membrane</location>
        <topology evidence="1">Lipid-anchor</topology>
        <topology evidence="1">GPI-anchor</topology>
    </subcellularLocation>
</comment>
<protein>
    <recommendedName>
        <fullName evidence="11">Protein sleepless</fullName>
    </recommendedName>
</protein>
<evidence type="ECO:0000256" key="7">
    <source>
        <dbReference type="ARBA" id="ARBA00023288"/>
    </source>
</evidence>
<dbReference type="EMBL" id="JARGEI010000022">
    <property type="protein sequence ID" value="KAJ8711307.1"/>
    <property type="molecule type" value="Genomic_DNA"/>
</dbReference>
<sequence>MDLAASLLTFTMFWKLSYSLQCYTCCPDPGRSKSTEPCPCTQFDYSDKHVVQCEQSTMCFKRITTLEFGDGLTSKSISRGCAPQTSKGEQRKTNGKWHPVTDIYEAYEESCSEDPSNDERTTKTTHCYCRGDRCNGAQKILRNVLAVAAVAVILCCLS</sequence>
<evidence type="ECO:0000256" key="3">
    <source>
        <dbReference type="ARBA" id="ARBA00022692"/>
    </source>
</evidence>
<evidence type="ECO:0000256" key="4">
    <source>
        <dbReference type="ARBA" id="ARBA00022729"/>
    </source>
</evidence>
<evidence type="ECO:0000256" key="6">
    <source>
        <dbReference type="ARBA" id="ARBA00023136"/>
    </source>
</evidence>
<keyword evidence="7" id="KW-0449">Lipoprotein</keyword>
<comment type="caution">
    <text evidence="9">The sequence shown here is derived from an EMBL/GenBank/DDBJ whole genome shotgun (WGS) entry which is preliminary data.</text>
</comment>
<dbReference type="AlphaFoldDB" id="A0AAD7YDR1"/>
<evidence type="ECO:0000256" key="8">
    <source>
        <dbReference type="SAM" id="SignalP"/>
    </source>
</evidence>
<feature type="signal peptide" evidence="8">
    <location>
        <begin position="1"/>
        <end position="19"/>
    </location>
</feature>
<name>A0AAD7YDR1_MYTSE</name>
<evidence type="ECO:0000256" key="2">
    <source>
        <dbReference type="ARBA" id="ARBA00022622"/>
    </source>
</evidence>
<gene>
    <name evidence="9" type="ORF">PYW07_008549</name>
</gene>
<dbReference type="GO" id="GO:0098552">
    <property type="term" value="C:side of membrane"/>
    <property type="evidence" value="ECO:0007669"/>
    <property type="project" value="UniProtKB-KW"/>
</dbReference>
<dbReference type="Proteomes" id="UP001231518">
    <property type="component" value="Chromosome 21"/>
</dbReference>
<keyword evidence="4 8" id="KW-0732">Signal</keyword>
<dbReference type="PANTHER" id="PTHR33562:SF29">
    <property type="entry name" value="PROTEIN SLEEPLESS"/>
    <property type="match status" value="1"/>
</dbReference>
<dbReference type="PANTHER" id="PTHR33562">
    <property type="entry name" value="ATILLA, ISOFORM B-RELATED-RELATED"/>
    <property type="match status" value="1"/>
</dbReference>
<keyword evidence="6" id="KW-0472">Membrane</keyword>
<organism evidence="9 10">
    <name type="scientific">Mythimna separata</name>
    <name type="common">Oriental armyworm</name>
    <name type="synonym">Pseudaletia separata</name>
    <dbReference type="NCBI Taxonomy" id="271217"/>
    <lineage>
        <taxon>Eukaryota</taxon>
        <taxon>Metazoa</taxon>
        <taxon>Ecdysozoa</taxon>
        <taxon>Arthropoda</taxon>
        <taxon>Hexapoda</taxon>
        <taxon>Insecta</taxon>
        <taxon>Pterygota</taxon>
        <taxon>Neoptera</taxon>
        <taxon>Endopterygota</taxon>
        <taxon>Lepidoptera</taxon>
        <taxon>Glossata</taxon>
        <taxon>Ditrysia</taxon>
        <taxon>Noctuoidea</taxon>
        <taxon>Noctuidae</taxon>
        <taxon>Noctuinae</taxon>
        <taxon>Hadenini</taxon>
        <taxon>Mythimna</taxon>
    </lineage>
</organism>
<feature type="chain" id="PRO_5042179899" description="Protein sleepless" evidence="8">
    <location>
        <begin position="20"/>
        <end position="158"/>
    </location>
</feature>
<evidence type="ECO:0000256" key="5">
    <source>
        <dbReference type="ARBA" id="ARBA00022989"/>
    </source>
</evidence>
<evidence type="ECO:0000313" key="9">
    <source>
        <dbReference type="EMBL" id="KAJ8711307.1"/>
    </source>
</evidence>
<reference evidence="9" key="1">
    <citation type="submission" date="2023-03" db="EMBL/GenBank/DDBJ databases">
        <title>Chromosome-level genomes of two armyworms, Mythimna separata and Mythimna loreyi, provide insights into the biosynthesis and reception of sex pheromones.</title>
        <authorList>
            <person name="Zhao H."/>
        </authorList>
    </citation>
    <scope>NUCLEOTIDE SEQUENCE</scope>
    <source>
        <strain evidence="9">BeijingLab</strain>
        <tissue evidence="9">Pupa</tissue>
    </source>
</reference>
<evidence type="ECO:0000313" key="10">
    <source>
        <dbReference type="Proteomes" id="UP001231518"/>
    </source>
</evidence>
<keyword evidence="5" id="KW-1133">Transmembrane helix</keyword>
<keyword evidence="3" id="KW-0812">Transmembrane</keyword>
<evidence type="ECO:0008006" key="11">
    <source>
        <dbReference type="Google" id="ProtNLM"/>
    </source>
</evidence>
<keyword evidence="2" id="KW-0336">GPI-anchor</keyword>
<dbReference type="InterPro" id="IPR050975">
    <property type="entry name" value="Sleep_regulator"/>
</dbReference>
<evidence type="ECO:0000256" key="1">
    <source>
        <dbReference type="ARBA" id="ARBA00004589"/>
    </source>
</evidence>
<keyword evidence="10" id="KW-1185">Reference proteome</keyword>